<evidence type="ECO:0000313" key="2">
    <source>
        <dbReference type="Proteomes" id="UP000017836"/>
    </source>
</evidence>
<dbReference type="HOGENOM" id="CLU_2349577_0_0_1"/>
<dbReference type="EMBL" id="KI394169">
    <property type="protein sequence ID" value="ERN04773.1"/>
    <property type="molecule type" value="Genomic_DNA"/>
</dbReference>
<dbReference type="Proteomes" id="UP000017836">
    <property type="component" value="Unassembled WGS sequence"/>
</dbReference>
<protein>
    <submittedName>
        <fullName evidence="1">Uncharacterized protein</fullName>
    </submittedName>
</protein>
<dbReference type="AlphaFoldDB" id="W1PA30"/>
<gene>
    <name evidence="1" type="ORF">AMTR_s00140p00050120</name>
</gene>
<name>W1PA30_AMBTC</name>
<evidence type="ECO:0000313" key="1">
    <source>
        <dbReference type="EMBL" id="ERN04773.1"/>
    </source>
</evidence>
<proteinExistence type="predicted"/>
<sequence length="97" mass="10911">MAPPSETENQKALWKMLPMNWGWKGAKRNWKRGKGKAKAKVAAVVNYGAESGGEREVEETEKKGLCQKIKDGLKKLLAFKFNSKKDQKNKEDSGDTK</sequence>
<dbReference type="Gramene" id="ERN04773">
    <property type="protein sequence ID" value="ERN04773"/>
    <property type="gene ID" value="AMTR_s00140p00050120"/>
</dbReference>
<organism evidence="1 2">
    <name type="scientific">Amborella trichopoda</name>
    <dbReference type="NCBI Taxonomy" id="13333"/>
    <lineage>
        <taxon>Eukaryota</taxon>
        <taxon>Viridiplantae</taxon>
        <taxon>Streptophyta</taxon>
        <taxon>Embryophyta</taxon>
        <taxon>Tracheophyta</taxon>
        <taxon>Spermatophyta</taxon>
        <taxon>Magnoliopsida</taxon>
        <taxon>Amborellales</taxon>
        <taxon>Amborellaceae</taxon>
        <taxon>Amborella</taxon>
    </lineage>
</organism>
<reference evidence="2" key="1">
    <citation type="journal article" date="2013" name="Science">
        <title>The Amborella genome and the evolution of flowering plants.</title>
        <authorList>
            <consortium name="Amborella Genome Project"/>
        </authorList>
    </citation>
    <scope>NUCLEOTIDE SEQUENCE [LARGE SCALE GENOMIC DNA]</scope>
</reference>
<accession>W1PA30</accession>
<keyword evidence="2" id="KW-1185">Reference proteome</keyword>